<comment type="function">
    <text evidence="9">DNA-dependent RNA polymerase catalyzes the transcription of DNA into RNA using the four ribonucleoside triphosphates as substrates.</text>
</comment>
<dbReference type="FunFam" id="1.10.287.280:FF:000001">
    <property type="entry name" value="DNA-directed RNA polymerase"/>
    <property type="match status" value="1"/>
</dbReference>
<dbReference type="InterPro" id="IPR011990">
    <property type="entry name" value="TPR-like_helical_dom_sf"/>
</dbReference>
<dbReference type="InterPro" id="IPR046950">
    <property type="entry name" value="DNA-dir_Rpol_C_phage-type"/>
</dbReference>
<dbReference type="EC" id="2.7.7.6" evidence="2 9"/>
<comment type="similarity">
    <text evidence="1 9">Belongs to the phage and mitochondrial RNA polymerase family.</text>
</comment>
<name>A0A137P673_CONC2</name>
<dbReference type="EMBL" id="KQ964500">
    <property type="protein sequence ID" value="KXN70512.1"/>
    <property type="molecule type" value="Genomic_DNA"/>
</dbReference>
<keyword evidence="6" id="KW-0809">Transit peptide</keyword>
<evidence type="ECO:0000256" key="4">
    <source>
        <dbReference type="ARBA" id="ARBA00022679"/>
    </source>
</evidence>
<dbReference type="GO" id="GO:0034245">
    <property type="term" value="C:mitochondrial DNA-directed RNA polymerase complex"/>
    <property type="evidence" value="ECO:0007669"/>
    <property type="project" value="TreeGrafter"/>
</dbReference>
<dbReference type="Pfam" id="PF00940">
    <property type="entry name" value="RNA_pol"/>
    <property type="match status" value="1"/>
</dbReference>
<dbReference type="GO" id="GO:0001018">
    <property type="term" value="F:mitochondrial promoter sequence-specific DNA binding"/>
    <property type="evidence" value="ECO:0007669"/>
    <property type="project" value="TreeGrafter"/>
</dbReference>
<dbReference type="Gene3D" id="1.10.1320.10">
    <property type="entry name" value="DNA-directed RNA polymerase, N-terminal domain"/>
    <property type="match status" value="1"/>
</dbReference>
<evidence type="ECO:0000256" key="5">
    <source>
        <dbReference type="ARBA" id="ARBA00022695"/>
    </source>
</evidence>
<dbReference type="PANTHER" id="PTHR10102">
    <property type="entry name" value="DNA-DIRECTED RNA POLYMERASE, MITOCHONDRIAL"/>
    <property type="match status" value="1"/>
</dbReference>
<feature type="domain" description="DNA-directed RNA polymerase N-terminal" evidence="10">
    <location>
        <begin position="295"/>
        <end position="611"/>
    </location>
</feature>
<evidence type="ECO:0000256" key="9">
    <source>
        <dbReference type="RuleBase" id="RU003805"/>
    </source>
</evidence>
<dbReference type="GO" id="GO:0006390">
    <property type="term" value="P:mitochondrial transcription"/>
    <property type="evidence" value="ECO:0007669"/>
    <property type="project" value="TreeGrafter"/>
</dbReference>
<dbReference type="OMA" id="KWFEVDM"/>
<dbReference type="GO" id="GO:0003899">
    <property type="term" value="F:DNA-directed RNA polymerase activity"/>
    <property type="evidence" value="ECO:0007669"/>
    <property type="project" value="UniProtKB-EC"/>
</dbReference>
<dbReference type="SMART" id="SM01311">
    <property type="entry name" value="RPOL_N"/>
    <property type="match status" value="1"/>
</dbReference>
<dbReference type="Gene3D" id="1.10.287.280">
    <property type="match status" value="1"/>
</dbReference>
<dbReference type="InterPro" id="IPR024075">
    <property type="entry name" value="DNA-dir_RNA_pol_helix_hairp_sf"/>
</dbReference>
<comment type="catalytic activity">
    <reaction evidence="8 9">
        <text>RNA(n) + a ribonucleoside 5'-triphosphate = RNA(n+1) + diphosphate</text>
        <dbReference type="Rhea" id="RHEA:21248"/>
        <dbReference type="Rhea" id="RHEA-COMP:14527"/>
        <dbReference type="Rhea" id="RHEA-COMP:17342"/>
        <dbReference type="ChEBI" id="CHEBI:33019"/>
        <dbReference type="ChEBI" id="CHEBI:61557"/>
        <dbReference type="ChEBI" id="CHEBI:140395"/>
        <dbReference type="EC" id="2.7.7.6"/>
    </reaction>
</comment>
<dbReference type="InterPro" id="IPR043502">
    <property type="entry name" value="DNA/RNA_pol_sf"/>
</dbReference>
<keyword evidence="3 9" id="KW-0240">DNA-directed RNA polymerase</keyword>
<keyword evidence="5 9" id="KW-0548">Nucleotidyltransferase</keyword>
<reference evidence="11 12" key="1">
    <citation type="journal article" date="2015" name="Genome Biol. Evol.">
        <title>Phylogenomic analyses indicate that early fungi evolved digesting cell walls of algal ancestors of land plants.</title>
        <authorList>
            <person name="Chang Y."/>
            <person name="Wang S."/>
            <person name="Sekimoto S."/>
            <person name="Aerts A.L."/>
            <person name="Choi C."/>
            <person name="Clum A."/>
            <person name="LaButti K.M."/>
            <person name="Lindquist E.A."/>
            <person name="Yee Ngan C."/>
            <person name="Ohm R.A."/>
            <person name="Salamov A.A."/>
            <person name="Grigoriev I.V."/>
            <person name="Spatafora J.W."/>
            <person name="Berbee M.L."/>
        </authorList>
    </citation>
    <scope>NUCLEOTIDE SEQUENCE [LARGE SCALE GENOMIC DNA]</scope>
    <source>
        <strain evidence="11 12">NRRL 28638</strain>
    </source>
</reference>
<accession>A0A137P673</accession>
<keyword evidence="4 9" id="KW-0808">Transferase</keyword>
<keyword evidence="12" id="KW-1185">Reference proteome</keyword>
<keyword evidence="7 9" id="KW-0804">Transcription</keyword>
<dbReference type="SUPFAM" id="SSF56672">
    <property type="entry name" value="DNA/RNA polymerases"/>
    <property type="match status" value="1"/>
</dbReference>
<gene>
    <name evidence="11" type="ORF">CONCODRAFT_78822</name>
</gene>
<dbReference type="OrthoDB" id="276422at2759"/>
<evidence type="ECO:0000256" key="3">
    <source>
        <dbReference type="ARBA" id="ARBA00022478"/>
    </source>
</evidence>
<evidence type="ECO:0000313" key="12">
    <source>
        <dbReference type="Proteomes" id="UP000070444"/>
    </source>
</evidence>
<dbReference type="InterPro" id="IPR002092">
    <property type="entry name" value="DNA-dir_Rpol_phage-type"/>
</dbReference>
<evidence type="ECO:0000256" key="7">
    <source>
        <dbReference type="ARBA" id="ARBA00023163"/>
    </source>
</evidence>
<proteinExistence type="inferred from homology"/>
<protein>
    <recommendedName>
        <fullName evidence="2 9">DNA-directed RNA polymerase</fullName>
        <ecNumber evidence="2 9">2.7.7.6</ecNumber>
    </recommendedName>
</protein>
<evidence type="ECO:0000256" key="6">
    <source>
        <dbReference type="ARBA" id="ARBA00022946"/>
    </source>
</evidence>
<dbReference type="AlphaFoldDB" id="A0A137P673"/>
<evidence type="ECO:0000313" key="11">
    <source>
        <dbReference type="EMBL" id="KXN70512.1"/>
    </source>
</evidence>
<dbReference type="STRING" id="796925.A0A137P673"/>
<dbReference type="Proteomes" id="UP000070444">
    <property type="component" value="Unassembled WGS sequence"/>
</dbReference>
<dbReference type="PROSITE" id="PS00489">
    <property type="entry name" value="RNA_POL_PHAGE_2"/>
    <property type="match status" value="1"/>
</dbReference>
<organism evidence="11 12">
    <name type="scientific">Conidiobolus coronatus (strain ATCC 28846 / CBS 209.66 / NRRL 28638)</name>
    <name type="common">Delacroixia coronata</name>
    <dbReference type="NCBI Taxonomy" id="796925"/>
    <lineage>
        <taxon>Eukaryota</taxon>
        <taxon>Fungi</taxon>
        <taxon>Fungi incertae sedis</taxon>
        <taxon>Zoopagomycota</taxon>
        <taxon>Entomophthoromycotina</taxon>
        <taxon>Entomophthoromycetes</taxon>
        <taxon>Entomophthorales</taxon>
        <taxon>Ancylistaceae</taxon>
        <taxon>Conidiobolus</taxon>
    </lineage>
</organism>
<dbReference type="PROSITE" id="PS00900">
    <property type="entry name" value="RNA_POL_PHAGE_1"/>
    <property type="match status" value="1"/>
</dbReference>
<evidence type="ECO:0000259" key="10">
    <source>
        <dbReference type="SMART" id="SM01311"/>
    </source>
</evidence>
<dbReference type="Gene3D" id="1.25.40.10">
    <property type="entry name" value="Tetratricopeptide repeat domain"/>
    <property type="match status" value="1"/>
</dbReference>
<sequence>MILTKLRGLTLKTGSSTHILKRSLTRNDLLKTLSTATLPQVSTQTETQFDNDLSQSDLFQPIKNYSDDLLSINHESMAMYQSENSSFPRALAFLDASINLGDMERAKRYMVHIIQRYPELAKETIDVNIHNTFLNGYIENQQLPNMKKANEWFRTMKTSYNIDPNIDSFAIMIKGYLKLNRPNLTTIFIKELSKSNFNIEDLKFSSHMKDEDISKLYELVNSSTPTPTFDARVLSHQLSSSTPEAGLNSSEMSTEELVPSVPKEKPYLMSTNTIGIQLLQSSFDLISNGTGNLADKQVKLEELAMANTIELIQHQHKGRNDPILSKNFAALNRTMEEWSKIITQSITQIQHSIRNEENSPYLGSDSDEGLVQNSPYQSFFFLLSPEKMAQIAVQGLFRTHTQYELFDGSVLSHLLTNIGNSMEKEYHSDQMKKRTNKFLVGYQNSLQQLFSSGRLFNAKLRQIHSEIQRKNINSNWVPHWPTGAKVLVASAVVKAIIDNCKFKHPETKEMTPAFNHSYAIINGFRTGVIKFHPYISESIASQPIPSSFGARFFPMLTMPLPWLTYKSGGLLTARLKCMRGKDSFEQDLYLKKADKLGRLTNVLTSLDVLGSTRWSISKPVLETITTLWNTGKEFGDIPPSYTDVTYPPKPLDYEEDASVRRQWKRDCLKMDQKAKNNHSLRCDVNYKIEIATALKDHEFYFPHNLDFRGRAYPIPPLFNHLGNDLTRGLLVFANKKPLGREGLNWLKIHLASVSGYDKYSFEDRVKYTEQHLEEIYDSADNPLTGNMWWSKTENPFQVLSACNELVAALRSPNPEEFESNLPIHQDGTCNGLQHYAALGGDIDGARQVNLIPSEKPQDVYSGVLKLVLEKIEADRNNGVEQAELLHGFVKRKVIKQTVMTNVYGVTFVGAKEQILNQLKDIPSLKDQDVNALAMYLTHKVFSSLGEIFTSAQALQGWLNECAGRIASSIPGEMLLEAKKPKKVKAKSKKPKKMAEDAELMKELETSDEVNFVDSETKAEEEQEFTLVSYDQIKNRQMTSVIWTTPMGLTIVQPYRKQAVSPFKTNLQHVQIFKSDVITPVNSRKQRTAFPPNFIHSLDATHMMLTALQMQKQGCDFASVHDSYWTHAADMEKMNTCLREQFVQLHSNDIMGKLRDEFIVRYKGYKVRPKSIKNKPTDGLLKDMLDEHKTKDAKEEEDAKSSPFKGNWVDLEFPPLPARGDFNVDSVLNSPYFFH</sequence>
<dbReference type="Gene3D" id="1.10.150.20">
    <property type="entry name" value="5' to 3' exonuclease, C-terminal subdomain"/>
    <property type="match status" value="1"/>
</dbReference>
<evidence type="ECO:0000256" key="1">
    <source>
        <dbReference type="ARBA" id="ARBA00009493"/>
    </source>
</evidence>
<dbReference type="PANTHER" id="PTHR10102:SF0">
    <property type="entry name" value="DNA-DIRECTED RNA POLYMERASE, MITOCHONDRIAL"/>
    <property type="match status" value="1"/>
</dbReference>
<dbReference type="InterPro" id="IPR037159">
    <property type="entry name" value="RNA_POL_N_sf"/>
</dbReference>
<evidence type="ECO:0000256" key="8">
    <source>
        <dbReference type="ARBA" id="ARBA00048552"/>
    </source>
</evidence>
<evidence type="ECO:0000256" key="2">
    <source>
        <dbReference type="ARBA" id="ARBA00012418"/>
    </source>
</evidence>
<dbReference type="Gene3D" id="1.10.287.260">
    <property type="match status" value="1"/>
</dbReference>
<dbReference type="Pfam" id="PF14700">
    <property type="entry name" value="RPOL_N"/>
    <property type="match status" value="1"/>
</dbReference>
<dbReference type="InterPro" id="IPR029262">
    <property type="entry name" value="RPOL_N"/>
</dbReference>